<comment type="caution">
    <text evidence="1">The sequence shown here is derived from an EMBL/GenBank/DDBJ whole genome shotgun (WGS) entry which is preliminary data.</text>
</comment>
<gene>
    <name evidence="1" type="ORF">LCGC14_2350440</name>
</gene>
<organism evidence="1">
    <name type="scientific">marine sediment metagenome</name>
    <dbReference type="NCBI Taxonomy" id="412755"/>
    <lineage>
        <taxon>unclassified sequences</taxon>
        <taxon>metagenomes</taxon>
        <taxon>ecological metagenomes</taxon>
    </lineage>
</organism>
<dbReference type="AlphaFoldDB" id="A0A0F9EM25"/>
<dbReference type="EMBL" id="LAZR01034206">
    <property type="protein sequence ID" value="KKL45955.1"/>
    <property type="molecule type" value="Genomic_DNA"/>
</dbReference>
<name>A0A0F9EM25_9ZZZZ</name>
<reference evidence="1" key="1">
    <citation type="journal article" date="2015" name="Nature">
        <title>Complex archaea that bridge the gap between prokaryotes and eukaryotes.</title>
        <authorList>
            <person name="Spang A."/>
            <person name="Saw J.H."/>
            <person name="Jorgensen S.L."/>
            <person name="Zaremba-Niedzwiedzka K."/>
            <person name="Martijn J."/>
            <person name="Lind A.E."/>
            <person name="van Eijk R."/>
            <person name="Schleper C."/>
            <person name="Guy L."/>
            <person name="Ettema T.J."/>
        </authorList>
    </citation>
    <scope>NUCLEOTIDE SEQUENCE</scope>
</reference>
<proteinExistence type="predicted"/>
<protein>
    <submittedName>
        <fullName evidence="1">Uncharacterized protein</fullName>
    </submittedName>
</protein>
<evidence type="ECO:0000313" key="1">
    <source>
        <dbReference type="EMBL" id="KKL45955.1"/>
    </source>
</evidence>
<sequence length="168" mass="19506">MGADLHIHIVPDEETLKHVKQYLKSDCTIIDKSGTRNVHTRWEYDGKWVGDELFEREDFDVKKVGGRREYTLHFDEDKVDNTPSIWIGEVSWLKAGLFDNAEEYIPKTIGAVAKLFENPIVDVTQEFVKLVQAAFTLEPHHYYGRNEAVKVTRFLSKYIGKKAFTISW</sequence>
<accession>A0A0F9EM25</accession>